<evidence type="ECO:0000313" key="7">
    <source>
        <dbReference type="EMBL" id="AFL96151.1"/>
    </source>
</evidence>
<keyword evidence="8" id="KW-1185">Reference proteome</keyword>
<comment type="similarity">
    <text evidence="1">Belongs to the CRISPR-associated Csm4 family.</text>
</comment>
<dbReference type="NCBIfam" id="TIGR01903">
    <property type="entry name" value="cas5_csm4"/>
    <property type="match status" value="1"/>
</dbReference>
<gene>
    <name evidence="7" type="ORF">CL1_1956</name>
</gene>
<dbReference type="EMBL" id="CP003651">
    <property type="protein sequence ID" value="AFL96151.1"/>
    <property type="molecule type" value="Genomic_DNA"/>
</dbReference>
<organism evidence="7 8">
    <name type="scientific">Thermococcus cleftensis (strain DSM 27260 / KACC 17922 / CL1)</name>
    <dbReference type="NCBI Taxonomy" id="163003"/>
    <lineage>
        <taxon>Archaea</taxon>
        <taxon>Methanobacteriati</taxon>
        <taxon>Methanobacteriota</taxon>
        <taxon>Thermococci</taxon>
        <taxon>Thermococcales</taxon>
        <taxon>Thermococcaceae</taxon>
        <taxon>Thermococcus</taxon>
    </lineage>
</organism>
<evidence type="ECO:0000256" key="4">
    <source>
        <dbReference type="ARBA" id="ARBA00023118"/>
    </source>
</evidence>
<dbReference type="InterPro" id="IPR005510">
    <property type="entry name" value="Csm4"/>
</dbReference>
<feature type="domain" description="CRISPR type III-associated protein" evidence="5">
    <location>
        <begin position="6"/>
        <end position="203"/>
    </location>
</feature>
<protein>
    <recommendedName>
        <fullName evidence="2">CRISPR system Cms protein Csm4</fullName>
    </recommendedName>
</protein>
<proteinExistence type="inferred from homology"/>
<dbReference type="HOGENOM" id="CLU_062371_0_1_2"/>
<dbReference type="Pfam" id="PF17953">
    <property type="entry name" value="Csm4_C"/>
    <property type="match status" value="1"/>
</dbReference>
<sequence>MIAVRLRFRGPLHVGLHSLDSAGVVVHSDTLFGAIGSVLPRLGISTYEFVEAMRNARISSLFPFDSEHYYLPKPVNANSLVLGTFADTPEGYALSKRFRKAPLLTKEAFEMVVGGRIEAERLGELLPEGLPARIVDIPKVALDRLASNSNIFYMTQVHFREDAGLYFLYEGSEEIFRRYILPAVKFLGDEGLGGKRSWGLGLFDFEIDRNFSFSGLPEKSERYVTLSLVLPKSREEVLQWEPVRRSGWVHTTGGTPRRKPTMLFAAEGSIVRENAGRILDLDEIGEFSKEIGHRVHVYGRAFPVPMGG</sequence>
<evidence type="ECO:0000256" key="3">
    <source>
        <dbReference type="ARBA" id="ARBA00022884"/>
    </source>
</evidence>
<dbReference type="KEGG" id="thm:CL1_1956"/>
<evidence type="ECO:0000259" key="6">
    <source>
        <dbReference type="Pfam" id="PF17953"/>
    </source>
</evidence>
<dbReference type="Proteomes" id="UP000006064">
    <property type="component" value="Chromosome"/>
</dbReference>
<evidence type="ECO:0000259" key="5">
    <source>
        <dbReference type="Pfam" id="PF03787"/>
    </source>
</evidence>
<dbReference type="AlphaFoldDB" id="I3ZWR7"/>
<evidence type="ECO:0000256" key="1">
    <source>
        <dbReference type="ARBA" id="ARBA00005772"/>
    </source>
</evidence>
<feature type="domain" description="Csm4 C-terminal" evidence="6">
    <location>
        <begin position="219"/>
        <end position="306"/>
    </location>
</feature>
<keyword evidence="3" id="KW-0694">RNA-binding</keyword>
<accession>I3ZWR7</accession>
<dbReference type="InterPro" id="IPR040932">
    <property type="entry name" value="Csm4_C"/>
</dbReference>
<reference evidence="7 8" key="1">
    <citation type="journal article" date="2012" name="J. Bacteriol.">
        <title>Complete Genome Sequence of the Hyperthermophilic Archaeon Thermococcus sp. Strain CL1, Isolated from a Paralvinella sp. Polychaete Worm Collected from a Hydrothermal Vent.</title>
        <authorList>
            <person name="Jung J.H."/>
            <person name="Holden J.F."/>
            <person name="Seo D.H."/>
            <person name="Park K.H."/>
            <person name="Shin H."/>
            <person name="Ryu S."/>
            <person name="Lee J.H."/>
            <person name="Park C.S."/>
        </authorList>
    </citation>
    <scope>NUCLEOTIDE SEQUENCE [LARGE SCALE GENOMIC DNA]</scope>
    <source>
        <strain evidence="8">DSM 27260 / KACC 17922 / CL1</strain>
    </source>
</reference>
<dbReference type="GO" id="GO:0003723">
    <property type="term" value="F:RNA binding"/>
    <property type="evidence" value="ECO:0007669"/>
    <property type="project" value="UniProtKB-KW"/>
</dbReference>
<dbReference type="Pfam" id="PF03787">
    <property type="entry name" value="RAMPs"/>
    <property type="match status" value="1"/>
</dbReference>
<name>I3ZWR7_THECF</name>
<dbReference type="STRING" id="163003.CL1_1956"/>
<evidence type="ECO:0000256" key="2">
    <source>
        <dbReference type="ARBA" id="ARBA00016109"/>
    </source>
</evidence>
<evidence type="ECO:0000313" key="8">
    <source>
        <dbReference type="Proteomes" id="UP000006064"/>
    </source>
</evidence>
<dbReference type="GO" id="GO:0051607">
    <property type="term" value="P:defense response to virus"/>
    <property type="evidence" value="ECO:0007669"/>
    <property type="project" value="UniProtKB-KW"/>
</dbReference>
<dbReference type="InterPro" id="IPR005537">
    <property type="entry name" value="RAMP_III_fam"/>
</dbReference>
<keyword evidence="4" id="KW-0051">Antiviral defense</keyword>